<evidence type="ECO:0000313" key="3">
    <source>
        <dbReference type="Proteomes" id="UP000184391"/>
    </source>
</evidence>
<proteinExistence type="predicted"/>
<keyword evidence="1" id="KW-1133">Transmembrane helix</keyword>
<accession>A0A1M7SYS2</accession>
<keyword evidence="1" id="KW-0812">Transmembrane</keyword>
<keyword evidence="3" id="KW-1185">Reference proteome</keyword>
<feature type="transmembrane region" description="Helical" evidence="1">
    <location>
        <begin position="6"/>
        <end position="35"/>
    </location>
</feature>
<dbReference type="EMBL" id="FRDF01000016">
    <property type="protein sequence ID" value="SHN63588.1"/>
    <property type="molecule type" value="Genomic_DNA"/>
</dbReference>
<name>A0A1M7SYS2_9SPHN</name>
<protein>
    <submittedName>
        <fullName evidence="2">Uncharacterized protein</fullName>
    </submittedName>
</protein>
<dbReference type="AlphaFoldDB" id="A0A1M7SYS2"/>
<dbReference type="Proteomes" id="UP000184391">
    <property type="component" value="Unassembled WGS sequence"/>
</dbReference>
<organism evidence="2 3">
    <name type="scientific">Erythrobacter sanguineus</name>
    <dbReference type="NCBI Taxonomy" id="198312"/>
    <lineage>
        <taxon>Bacteria</taxon>
        <taxon>Pseudomonadati</taxon>
        <taxon>Pseudomonadota</taxon>
        <taxon>Alphaproteobacteria</taxon>
        <taxon>Sphingomonadales</taxon>
        <taxon>Erythrobacteraceae</taxon>
        <taxon>Erythrobacter/Porphyrobacter group</taxon>
        <taxon>Erythrobacter</taxon>
    </lineage>
</organism>
<gene>
    <name evidence="2" type="ORF">SAMN02745193_02614</name>
</gene>
<dbReference type="RefSeq" id="WP_072675449.1">
    <property type="nucleotide sequence ID" value="NZ_FRDF01000016.1"/>
</dbReference>
<feature type="transmembrane region" description="Helical" evidence="1">
    <location>
        <begin position="55"/>
        <end position="77"/>
    </location>
</feature>
<sequence length="85" mass="8844">MSLPLIQLLAAVFFVVSLMSGVWLIFHLVSLAAAFDGYADLVPADARPRVSRVRILIAMLLLVGGAGACLLIALHAAGMLPTAAT</sequence>
<evidence type="ECO:0000313" key="2">
    <source>
        <dbReference type="EMBL" id="SHN63588.1"/>
    </source>
</evidence>
<reference evidence="3" key="1">
    <citation type="submission" date="2016-12" db="EMBL/GenBank/DDBJ databases">
        <authorList>
            <person name="Varghese N."/>
            <person name="Submissions S."/>
        </authorList>
    </citation>
    <scope>NUCLEOTIDE SEQUENCE [LARGE SCALE GENOMIC DNA]</scope>
    <source>
        <strain evidence="3">DSM 11032</strain>
    </source>
</reference>
<evidence type="ECO:0000256" key="1">
    <source>
        <dbReference type="SAM" id="Phobius"/>
    </source>
</evidence>
<keyword evidence="1" id="KW-0472">Membrane</keyword>